<dbReference type="AlphaFoldDB" id="A0A318ESY0"/>
<dbReference type="PANTHER" id="PTHR38438:SF1">
    <property type="entry name" value="RIBOFLAVIN TRANSPORTER RIBU"/>
    <property type="match status" value="1"/>
</dbReference>
<evidence type="ECO:0000256" key="4">
    <source>
        <dbReference type="ARBA" id="ARBA00022475"/>
    </source>
</evidence>
<evidence type="ECO:0000256" key="1">
    <source>
        <dbReference type="ARBA" id="ARBA00004651"/>
    </source>
</evidence>
<feature type="transmembrane region" description="Helical" evidence="9">
    <location>
        <begin position="167"/>
        <end position="191"/>
    </location>
</feature>
<evidence type="ECO:0000256" key="9">
    <source>
        <dbReference type="SAM" id="Phobius"/>
    </source>
</evidence>
<keyword evidence="6 9" id="KW-1133">Transmembrane helix</keyword>
<feature type="transmembrane region" description="Helical" evidence="9">
    <location>
        <begin position="115"/>
        <end position="140"/>
    </location>
</feature>
<dbReference type="PIRSF" id="PIRSF037778">
    <property type="entry name" value="UCP037778_transp_RibU"/>
    <property type="match status" value="1"/>
</dbReference>
<dbReference type="Gene3D" id="1.10.1760.20">
    <property type="match status" value="1"/>
</dbReference>
<dbReference type="InterPro" id="IPR025720">
    <property type="entry name" value="RibU"/>
</dbReference>
<dbReference type="PANTHER" id="PTHR38438">
    <property type="entry name" value="RIBOFLAVIN TRANSPORTER RIBU"/>
    <property type="match status" value="1"/>
</dbReference>
<evidence type="ECO:0000256" key="8">
    <source>
        <dbReference type="PIRNR" id="PIRNR037778"/>
    </source>
</evidence>
<evidence type="ECO:0000256" key="3">
    <source>
        <dbReference type="ARBA" id="ARBA00022448"/>
    </source>
</evidence>
<organism evidence="10 11">
    <name type="scientific">Lachnotalea glycerini</name>
    <dbReference type="NCBI Taxonomy" id="1763509"/>
    <lineage>
        <taxon>Bacteria</taxon>
        <taxon>Bacillati</taxon>
        <taxon>Bacillota</taxon>
        <taxon>Clostridia</taxon>
        <taxon>Lachnospirales</taxon>
        <taxon>Lachnospiraceae</taxon>
        <taxon>Lachnotalea</taxon>
    </lineage>
</organism>
<dbReference type="EMBL" id="QICS01000012">
    <property type="protein sequence ID" value="PXV86728.1"/>
    <property type="molecule type" value="Genomic_DNA"/>
</dbReference>
<protein>
    <recommendedName>
        <fullName evidence="8">Riboflavin transporter</fullName>
    </recommendedName>
</protein>
<dbReference type="Pfam" id="PF12822">
    <property type="entry name" value="ECF_trnsprt"/>
    <property type="match status" value="1"/>
</dbReference>
<feature type="transmembrane region" description="Helical" evidence="9">
    <location>
        <begin position="47"/>
        <end position="74"/>
    </location>
</feature>
<comment type="function">
    <text evidence="8">Probably a riboflavin-binding protein that interacts with the energy-coupling factor (ECF) ABC-transporter complex.</text>
</comment>
<evidence type="ECO:0000256" key="2">
    <source>
        <dbReference type="ARBA" id="ARBA00005540"/>
    </source>
</evidence>
<evidence type="ECO:0000256" key="6">
    <source>
        <dbReference type="ARBA" id="ARBA00022989"/>
    </source>
</evidence>
<dbReference type="RefSeq" id="WP_110291745.1">
    <property type="nucleotide sequence ID" value="NZ_QICS01000012.1"/>
</dbReference>
<reference evidence="10 11" key="1">
    <citation type="submission" date="2018-05" db="EMBL/GenBank/DDBJ databases">
        <title>Genomic Encyclopedia of Type Strains, Phase IV (KMG-IV): sequencing the most valuable type-strain genomes for metagenomic binning, comparative biology and taxonomic classification.</title>
        <authorList>
            <person name="Goeker M."/>
        </authorList>
    </citation>
    <scope>NUCLEOTIDE SEQUENCE [LARGE SCALE GENOMIC DNA]</scope>
    <source>
        <strain evidence="10 11">DSM 28816</strain>
    </source>
</reference>
<dbReference type="GO" id="GO:0005886">
    <property type="term" value="C:plasma membrane"/>
    <property type="evidence" value="ECO:0007669"/>
    <property type="project" value="UniProtKB-SubCell"/>
</dbReference>
<comment type="similarity">
    <text evidence="2 8">Belongs to the prokaryotic riboflavin transporter (P-RFT) (TC 2.A.87) family.</text>
</comment>
<dbReference type="InterPro" id="IPR024529">
    <property type="entry name" value="ECF_trnsprt_substrate-spec"/>
</dbReference>
<feature type="transmembrane region" description="Helical" evidence="9">
    <location>
        <begin position="86"/>
        <end position="103"/>
    </location>
</feature>
<evidence type="ECO:0000256" key="5">
    <source>
        <dbReference type="ARBA" id="ARBA00022692"/>
    </source>
</evidence>
<keyword evidence="7 8" id="KW-0472">Membrane</keyword>
<dbReference type="GO" id="GO:0032217">
    <property type="term" value="F:riboflavin transmembrane transporter activity"/>
    <property type="evidence" value="ECO:0007669"/>
    <property type="project" value="UniProtKB-UniRule"/>
</dbReference>
<sequence>MNSNQTSGKVRKMAHIAMLSAVSVILMFFDIPLLFAPSFYKIDLSEVPVLIGTFSMGPLAGVIIELIKIALNLVLKGSLTAGVGELANFLIGCAFIIPSGIIYQKSKTKRGAITGMLAGTLTMTIIGGILNAFVLLPAYAKAFGTPIDYLIQMGSEVNHYITNMSSFVLFAVVPFNLLKGGVVSLIVALIYKKISLVLK</sequence>
<keyword evidence="3 8" id="KW-0813">Transport</keyword>
<evidence type="ECO:0000313" key="11">
    <source>
        <dbReference type="Proteomes" id="UP000247523"/>
    </source>
</evidence>
<proteinExistence type="inferred from homology"/>
<evidence type="ECO:0000256" key="7">
    <source>
        <dbReference type="ARBA" id="ARBA00023136"/>
    </source>
</evidence>
<keyword evidence="5 9" id="KW-0812">Transmembrane</keyword>
<evidence type="ECO:0000313" key="10">
    <source>
        <dbReference type="EMBL" id="PXV86728.1"/>
    </source>
</evidence>
<name>A0A318ESY0_9FIRM</name>
<gene>
    <name evidence="10" type="ORF">C8E03_112108</name>
</gene>
<comment type="subcellular location">
    <subcellularLocation>
        <location evidence="1">Cell membrane</location>
        <topology evidence="1">Multi-pass membrane protein</topology>
    </subcellularLocation>
</comment>
<dbReference type="Proteomes" id="UP000247523">
    <property type="component" value="Unassembled WGS sequence"/>
</dbReference>
<feature type="transmembrane region" description="Helical" evidence="9">
    <location>
        <begin position="13"/>
        <end position="35"/>
    </location>
</feature>
<accession>A0A318ESY0</accession>
<comment type="caution">
    <text evidence="10">The sequence shown here is derived from an EMBL/GenBank/DDBJ whole genome shotgun (WGS) entry which is preliminary data.</text>
</comment>
<keyword evidence="4 8" id="KW-1003">Cell membrane</keyword>